<dbReference type="Proteomes" id="UP001162156">
    <property type="component" value="Unassembled WGS sequence"/>
</dbReference>
<dbReference type="EMBL" id="JANEYF010000257">
    <property type="protein sequence ID" value="KAJ8971070.1"/>
    <property type="molecule type" value="Genomic_DNA"/>
</dbReference>
<keyword evidence="2" id="KW-1185">Reference proteome</keyword>
<comment type="caution">
    <text evidence="1">The sequence shown here is derived from an EMBL/GenBank/DDBJ whole genome shotgun (WGS) entry which is preliminary data.</text>
</comment>
<evidence type="ECO:0000313" key="1">
    <source>
        <dbReference type="EMBL" id="KAJ8971070.1"/>
    </source>
</evidence>
<organism evidence="1 2">
    <name type="scientific">Rhamnusium bicolor</name>
    <dbReference type="NCBI Taxonomy" id="1586634"/>
    <lineage>
        <taxon>Eukaryota</taxon>
        <taxon>Metazoa</taxon>
        <taxon>Ecdysozoa</taxon>
        <taxon>Arthropoda</taxon>
        <taxon>Hexapoda</taxon>
        <taxon>Insecta</taxon>
        <taxon>Pterygota</taxon>
        <taxon>Neoptera</taxon>
        <taxon>Endopterygota</taxon>
        <taxon>Coleoptera</taxon>
        <taxon>Polyphaga</taxon>
        <taxon>Cucujiformia</taxon>
        <taxon>Chrysomeloidea</taxon>
        <taxon>Cerambycidae</taxon>
        <taxon>Lepturinae</taxon>
        <taxon>Rhagiini</taxon>
        <taxon>Rhamnusium</taxon>
    </lineage>
</organism>
<name>A0AAV8ZT91_9CUCU</name>
<dbReference type="AlphaFoldDB" id="A0AAV8ZT91"/>
<reference evidence="1" key="1">
    <citation type="journal article" date="2023" name="Insect Mol. Biol.">
        <title>Genome sequencing provides insights into the evolution of gene families encoding plant cell wall-degrading enzymes in longhorned beetles.</title>
        <authorList>
            <person name="Shin N.R."/>
            <person name="Okamura Y."/>
            <person name="Kirsch R."/>
            <person name="Pauchet Y."/>
        </authorList>
    </citation>
    <scope>NUCLEOTIDE SEQUENCE</scope>
    <source>
        <strain evidence="1">RBIC_L_NR</strain>
    </source>
</reference>
<gene>
    <name evidence="1" type="ORF">NQ314_000902</name>
</gene>
<sequence length="84" mass="9687">MPDFSKTIDTLDGQRGPTAEKQWLEKLGSTARLQPIRDWTSFKNAFTKTFVFSESKTDLCKTMYACVRKTKDVSIYFHEKVALC</sequence>
<protein>
    <submittedName>
        <fullName evidence="1">Uncharacterized protein</fullName>
    </submittedName>
</protein>
<evidence type="ECO:0000313" key="2">
    <source>
        <dbReference type="Proteomes" id="UP001162156"/>
    </source>
</evidence>
<proteinExistence type="predicted"/>
<accession>A0AAV8ZT91</accession>